<proteinExistence type="predicted"/>
<dbReference type="RefSeq" id="WP_385875632.1">
    <property type="nucleotide sequence ID" value="NZ_JBHLXE010000013.1"/>
</dbReference>
<reference evidence="1 2" key="1">
    <citation type="submission" date="2024-09" db="EMBL/GenBank/DDBJ databases">
        <authorList>
            <person name="Sun Q."/>
            <person name="Mori K."/>
        </authorList>
    </citation>
    <scope>NUCLEOTIDE SEQUENCE [LARGE SCALE GENOMIC DNA]</scope>
    <source>
        <strain evidence="1 2">CCM 8545</strain>
    </source>
</reference>
<evidence type="ECO:0000313" key="1">
    <source>
        <dbReference type="EMBL" id="MFC0178735.1"/>
    </source>
</evidence>
<organism evidence="1 2">
    <name type="scientific">Thorsellia kenyensis</name>
    <dbReference type="NCBI Taxonomy" id="1549888"/>
    <lineage>
        <taxon>Bacteria</taxon>
        <taxon>Pseudomonadati</taxon>
        <taxon>Pseudomonadota</taxon>
        <taxon>Gammaproteobacteria</taxon>
        <taxon>Enterobacterales</taxon>
        <taxon>Thorselliaceae</taxon>
        <taxon>Thorsellia</taxon>
    </lineage>
</organism>
<dbReference type="Proteomes" id="UP001589758">
    <property type="component" value="Unassembled WGS sequence"/>
</dbReference>
<accession>A0ABV6C9G2</accession>
<name>A0ABV6C9G2_9GAMM</name>
<keyword evidence="2" id="KW-1185">Reference proteome</keyword>
<sequence length="386" mass="42938">MKPCILRYFFAVGILLNSAWFINVHANNYFESDYSNQIYGHKPIIESLGVVIVKAKDNLGGALGIPFEQEDGNKTDPQVGDTLYVPVHVSEAIKAKYPNAYFKGSFQFEDWDKDISNEEEMALKVEWFVIDPAQSVNDLDGLTPVLSGIKHNDLGIGYTVAPDDLGKKIVFRITPIAQTGMPRVGDYLDVLDISKLSGQRYPVDTNNKIDPNQPVISDDNMGEHPHIGSSIVQGNGEDYLIFILDKNGQRVDEFGTKVLVNSQYRAKVMKAPTTQFNGDKNDLDVSEEFKNNIVWELHKKLDNGKFERVASTGLSESAKGNLSDIRGKGTYDPMIAPGSSVDLRLDEGTLLFKTQLDNETALYQGEPNFSEQGLVLRAILVIEEKQ</sequence>
<comment type="caution">
    <text evidence="1">The sequence shown here is derived from an EMBL/GenBank/DDBJ whole genome shotgun (WGS) entry which is preliminary data.</text>
</comment>
<dbReference type="EMBL" id="JBHLXE010000013">
    <property type="protein sequence ID" value="MFC0178735.1"/>
    <property type="molecule type" value="Genomic_DNA"/>
</dbReference>
<protein>
    <submittedName>
        <fullName evidence="1">Uncharacterized protein</fullName>
    </submittedName>
</protein>
<evidence type="ECO:0000313" key="2">
    <source>
        <dbReference type="Proteomes" id="UP001589758"/>
    </source>
</evidence>
<gene>
    <name evidence="1" type="ORF">ACFFIT_01240</name>
</gene>